<feature type="compositionally biased region" description="Basic residues" evidence="2">
    <location>
        <begin position="17"/>
        <end position="27"/>
    </location>
</feature>
<dbReference type="AlphaFoldDB" id="A0A7J7D770"/>
<evidence type="ECO:0000256" key="1">
    <source>
        <dbReference type="SAM" id="Coils"/>
    </source>
</evidence>
<accession>A0A7J7D770</accession>
<reference evidence="3 4" key="1">
    <citation type="journal article" date="2020" name="Nat. Commun.">
        <title>Genome of Tripterygium wilfordii and identification of cytochrome P450 involved in triptolide biosynthesis.</title>
        <authorList>
            <person name="Tu L."/>
            <person name="Su P."/>
            <person name="Zhang Z."/>
            <person name="Gao L."/>
            <person name="Wang J."/>
            <person name="Hu T."/>
            <person name="Zhou J."/>
            <person name="Zhang Y."/>
            <person name="Zhao Y."/>
            <person name="Liu Y."/>
            <person name="Song Y."/>
            <person name="Tong Y."/>
            <person name="Lu Y."/>
            <person name="Yang J."/>
            <person name="Xu C."/>
            <person name="Jia M."/>
            <person name="Peters R.J."/>
            <person name="Huang L."/>
            <person name="Gao W."/>
        </authorList>
    </citation>
    <scope>NUCLEOTIDE SEQUENCE [LARGE SCALE GENOMIC DNA]</scope>
    <source>
        <strain evidence="4">cv. XIE 37</strain>
        <tissue evidence="3">Leaf</tissue>
    </source>
</reference>
<feature type="coiled-coil region" evidence="1">
    <location>
        <begin position="184"/>
        <end position="215"/>
    </location>
</feature>
<keyword evidence="4" id="KW-1185">Reference proteome</keyword>
<feature type="region of interest" description="Disordered" evidence="2">
    <location>
        <begin position="1"/>
        <end position="29"/>
    </location>
</feature>
<protein>
    <submittedName>
        <fullName evidence="3">Uncharacterized protein</fullName>
    </submittedName>
</protein>
<comment type="caution">
    <text evidence="3">The sequence shown here is derived from an EMBL/GenBank/DDBJ whole genome shotgun (WGS) entry which is preliminary data.</text>
</comment>
<evidence type="ECO:0000313" key="4">
    <source>
        <dbReference type="Proteomes" id="UP000593562"/>
    </source>
</evidence>
<feature type="coiled-coil region" evidence="1">
    <location>
        <begin position="266"/>
        <end position="300"/>
    </location>
</feature>
<gene>
    <name evidence="3" type="ORF">HS088_TW09G00214</name>
</gene>
<dbReference type="Proteomes" id="UP000593562">
    <property type="component" value="Unassembled WGS sequence"/>
</dbReference>
<evidence type="ECO:0000313" key="3">
    <source>
        <dbReference type="EMBL" id="KAF5742172.1"/>
    </source>
</evidence>
<evidence type="ECO:0000256" key="2">
    <source>
        <dbReference type="SAM" id="MobiDB-lite"/>
    </source>
</evidence>
<name>A0A7J7D770_TRIWF</name>
<feature type="compositionally biased region" description="Polar residues" evidence="2">
    <location>
        <begin position="434"/>
        <end position="446"/>
    </location>
</feature>
<dbReference type="PANTHER" id="PTHR31071">
    <property type="entry name" value="GB|AAF24581.1"/>
    <property type="match status" value="1"/>
</dbReference>
<organism evidence="3 4">
    <name type="scientific">Tripterygium wilfordii</name>
    <name type="common">Thunder God vine</name>
    <dbReference type="NCBI Taxonomy" id="458696"/>
    <lineage>
        <taxon>Eukaryota</taxon>
        <taxon>Viridiplantae</taxon>
        <taxon>Streptophyta</taxon>
        <taxon>Embryophyta</taxon>
        <taxon>Tracheophyta</taxon>
        <taxon>Spermatophyta</taxon>
        <taxon>Magnoliopsida</taxon>
        <taxon>eudicotyledons</taxon>
        <taxon>Gunneridae</taxon>
        <taxon>Pentapetalae</taxon>
        <taxon>rosids</taxon>
        <taxon>fabids</taxon>
        <taxon>Celastrales</taxon>
        <taxon>Celastraceae</taxon>
        <taxon>Tripterygium</taxon>
    </lineage>
</organism>
<proteinExistence type="predicted"/>
<feature type="compositionally biased region" description="Low complexity" evidence="2">
    <location>
        <begin position="451"/>
        <end position="471"/>
    </location>
</feature>
<sequence length="471" mass="53805">MRFSRAGPHQFAETPHRPRRGYSRRKSSVPETPLVRWKFDVHDRHKQVVRGRCGGGEVSARKLAARFWLLRYSGLRSGSSHLFGYEPGVRHVNTSMECVAMSKSCSSFLFLDSSKYGLLDKSESSLPYAKSTMEGSTKWDPGCSRISNDILSFYSLRKLVEEQASNSSVIYAVQAKLLQAHLCIRKLEAERQSSNKKVQRLLKKLGEERSSFQKEERLKIHAVVDDLKHELRKERKKCQRMGFLNSQLVNELANIKLTAKQFILNYEEEKEARELMEEVCNELAKKIGEDNAEVEALKLESLRICEEVEEESNMLQLAEVWREERVQMKLIDAKLSLEHKYSQMNKLITDLETFLRSGSARLNSTELRRGELILEAAKSMNIQDIKELRYMPPKPGDLYSVMKELHQVEASKTEVRPCLYNIPPSNVPGILSNDFINHNSTPTNATRSEKSSSSLEEQGSSSSLESEPSVN</sequence>
<dbReference type="EMBL" id="JAAARO010000009">
    <property type="protein sequence ID" value="KAF5742172.1"/>
    <property type="molecule type" value="Genomic_DNA"/>
</dbReference>
<dbReference type="InParanoid" id="A0A7J7D770"/>
<dbReference type="PANTHER" id="PTHR31071:SF51">
    <property type="entry name" value="F11F12.2-LIKE PROTEIN"/>
    <property type="match status" value="1"/>
</dbReference>
<dbReference type="InterPro" id="IPR043424">
    <property type="entry name" value="BLT-like"/>
</dbReference>
<dbReference type="OrthoDB" id="1927957at2759"/>
<feature type="region of interest" description="Disordered" evidence="2">
    <location>
        <begin position="433"/>
        <end position="471"/>
    </location>
</feature>
<keyword evidence="1" id="KW-0175">Coiled coil</keyword>